<evidence type="ECO:0000313" key="24">
    <source>
        <dbReference type="EMBL" id="MBM6774961.1"/>
    </source>
</evidence>
<evidence type="ECO:0000256" key="20">
    <source>
        <dbReference type="ARBA" id="ARBA00049902"/>
    </source>
</evidence>
<evidence type="ECO:0000256" key="14">
    <source>
        <dbReference type="ARBA" id="ARBA00032370"/>
    </source>
</evidence>
<evidence type="ECO:0000256" key="4">
    <source>
        <dbReference type="ARBA" id="ARBA00022618"/>
    </source>
</evidence>
<keyword evidence="5" id="KW-0328">Glycosyltransferase</keyword>
<dbReference type="PANTHER" id="PTHR30474:SF2">
    <property type="entry name" value="PEPTIDOGLYCAN GLYCOSYLTRANSFERASE FTSW-RELATED"/>
    <property type="match status" value="1"/>
</dbReference>
<feature type="compositionally biased region" description="Gly residues" evidence="22">
    <location>
        <begin position="462"/>
        <end position="483"/>
    </location>
</feature>
<evidence type="ECO:0000256" key="9">
    <source>
        <dbReference type="ARBA" id="ARBA00022984"/>
    </source>
</evidence>
<organism evidence="24 25">
    <name type="scientific">Olsenella profusa</name>
    <dbReference type="NCBI Taxonomy" id="138595"/>
    <lineage>
        <taxon>Bacteria</taxon>
        <taxon>Bacillati</taxon>
        <taxon>Actinomycetota</taxon>
        <taxon>Coriobacteriia</taxon>
        <taxon>Coriobacteriales</taxon>
        <taxon>Atopobiaceae</taxon>
        <taxon>Olsenella</taxon>
    </lineage>
</organism>
<evidence type="ECO:0000256" key="1">
    <source>
        <dbReference type="ARBA" id="ARBA00004651"/>
    </source>
</evidence>
<evidence type="ECO:0000256" key="23">
    <source>
        <dbReference type="SAM" id="Phobius"/>
    </source>
</evidence>
<keyword evidence="8" id="KW-0133">Cell shape</keyword>
<keyword evidence="7 23" id="KW-0812">Transmembrane</keyword>
<comment type="function">
    <text evidence="21">Peptidoglycan polymerase that is essential for cell division.</text>
</comment>
<keyword evidence="9" id="KW-0573">Peptidoglycan synthesis</keyword>
<feature type="transmembrane region" description="Helical" evidence="23">
    <location>
        <begin position="169"/>
        <end position="189"/>
    </location>
</feature>
<evidence type="ECO:0000256" key="13">
    <source>
        <dbReference type="ARBA" id="ARBA00023316"/>
    </source>
</evidence>
<protein>
    <recommendedName>
        <fullName evidence="17">Probable peptidoglycan glycosyltransferase FtsW</fullName>
        <ecNumber evidence="19">2.4.99.28</ecNumber>
    </recommendedName>
    <alternativeName>
        <fullName evidence="18">Cell division protein FtsW</fullName>
    </alternativeName>
    <alternativeName>
        <fullName evidence="15">Cell wall polymerase</fullName>
    </alternativeName>
    <alternativeName>
        <fullName evidence="14">Peptidoglycan polymerase</fullName>
    </alternativeName>
</protein>
<evidence type="ECO:0000256" key="15">
    <source>
        <dbReference type="ARBA" id="ARBA00033270"/>
    </source>
</evidence>
<dbReference type="NCBIfam" id="TIGR02614">
    <property type="entry name" value="ftsW"/>
    <property type="match status" value="1"/>
</dbReference>
<comment type="caution">
    <text evidence="24">The sequence shown here is derived from an EMBL/GenBank/DDBJ whole genome shotgun (WGS) entry which is preliminary data.</text>
</comment>
<comment type="subcellular location">
    <subcellularLocation>
        <location evidence="1">Cell membrane</location>
        <topology evidence="1">Multi-pass membrane protein</topology>
    </subcellularLocation>
</comment>
<keyword evidence="13" id="KW-0961">Cell wall biogenesis/degradation</keyword>
<feature type="transmembrane region" description="Helical" evidence="23">
    <location>
        <begin position="332"/>
        <end position="359"/>
    </location>
</feature>
<sequence length="531" mass="55955">MAPARTARGGRGAQATGRSRRPERTLFGVPERFMRPRLVLVAITAVLVGFGLLMVYSASSVTALADTGDAAYYLKRQLLFVGLGTAVAVFLALMDYHVWVHRLLMPIWVLTVGLLAAVIVVGTDNDMGATRWISLGFFDLQPSEFAKITVVFTAANLAQRYFEDGSLDWSSFVKLVFAGVGVPLVLIVVQPDKGTTMVLGLTLVVMGYLAGVPKRYLAGLMGLGVVAFLALSLKDDYSRQRLITMLNPWADPFDTGYQLIQGFYAFGSGGLLGVGIGLSRQKYSYLPMAHNDFIFAVIGEECGLVGTLGLLAGFAVLMWAGYRIARYAPDMAGRLAAAGCTTIIMVQLLLNVCGVLGLFPLSGKPIPFVSYGGSSILASLMLVGVIASVSVHSRLPETAHDSVRRSWQLQGGEAGAPGGRVAAGGYAPGLSFVGEPVPRSARRDAGADGADRGRGGFTVVEGGAGRAGAPAGRGGASRGGRAPGRGARSSGRDDRPRGRVTTDASGRRRIDLGPSATDRLRGRGSGPRTRR</sequence>
<comment type="catalytic activity">
    <reaction evidence="20">
        <text>[GlcNAc-(1-&gt;4)-Mur2Ac(oyl-L-Ala-gamma-D-Glu-L-Lys-D-Ala-D-Ala)](n)-di-trans,octa-cis-undecaprenyl diphosphate + beta-D-GlcNAc-(1-&gt;4)-Mur2Ac(oyl-L-Ala-gamma-D-Glu-L-Lys-D-Ala-D-Ala)-di-trans,octa-cis-undecaprenyl diphosphate = [GlcNAc-(1-&gt;4)-Mur2Ac(oyl-L-Ala-gamma-D-Glu-L-Lys-D-Ala-D-Ala)](n+1)-di-trans,octa-cis-undecaprenyl diphosphate + di-trans,octa-cis-undecaprenyl diphosphate + H(+)</text>
        <dbReference type="Rhea" id="RHEA:23708"/>
        <dbReference type="Rhea" id="RHEA-COMP:9602"/>
        <dbReference type="Rhea" id="RHEA-COMP:9603"/>
        <dbReference type="ChEBI" id="CHEBI:15378"/>
        <dbReference type="ChEBI" id="CHEBI:58405"/>
        <dbReference type="ChEBI" id="CHEBI:60033"/>
        <dbReference type="ChEBI" id="CHEBI:78435"/>
        <dbReference type="EC" id="2.4.99.28"/>
    </reaction>
</comment>
<evidence type="ECO:0000256" key="2">
    <source>
        <dbReference type="ARBA" id="ARBA00004752"/>
    </source>
</evidence>
<comment type="similarity">
    <text evidence="16">Belongs to the SEDS family. FtsW subfamily.</text>
</comment>
<dbReference type="PANTHER" id="PTHR30474">
    <property type="entry name" value="CELL CYCLE PROTEIN"/>
    <property type="match status" value="1"/>
</dbReference>
<accession>A0ABS2F1V0</accession>
<evidence type="ECO:0000256" key="10">
    <source>
        <dbReference type="ARBA" id="ARBA00022989"/>
    </source>
</evidence>
<keyword evidence="11 23" id="KW-0472">Membrane</keyword>
<dbReference type="Pfam" id="PF01098">
    <property type="entry name" value="FTSW_RODA_SPOVE"/>
    <property type="match status" value="1"/>
</dbReference>
<evidence type="ECO:0000256" key="5">
    <source>
        <dbReference type="ARBA" id="ARBA00022676"/>
    </source>
</evidence>
<evidence type="ECO:0000256" key="19">
    <source>
        <dbReference type="ARBA" id="ARBA00044770"/>
    </source>
</evidence>
<evidence type="ECO:0000256" key="18">
    <source>
        <dbReference type="ARBA" id="ARBA00041418"/>
    </source>
</evidence>
<feature type="transmembrane region" description="Helical" evidence="23">
    <location>
        <begin position="371"/>
        <end position="391"/>
    </location>
</feature>
<keyword evidence="4" id="KW-0132">Cell division</keyword>
<keyword evidence="3" id="KW-1003">Cell membrane</keyword>
<feature type="region of interest" description="Disordered" evidence="22">
    <location>
        <begin position="1"/>
        <end position="20"/>
    </location>
</feature>
<keyword evidence="25" id="KW-1185">Reference proteome</keyword>
<keyword evidence="10 23" id="KW-1133">Transmembrane helix</keyword>
<feature type="transmembrane region" description="Helical" evidence="23">
    <location>
        <begin position="38"/>
        <end position="58"/>
    </location>
</feature>
<feature type="compositionally biased region" description="Basic and acidic residues" evidence="22">
    <location>
        <begin position="441"/>
        <end position="454"/>
    </location>
</feature>
<dbReference type="Proteomes" id="UP000712527">
    <property type="component" value="Unassembled WGS sequence"/>
</dbReference>
<dbReference type="EC" id="2.4.99.28" evidence="19"/>
<evidence type="ECO:0000256" key="7">
    <source>
        <dbReference type="ARBA" id="ARBA00022692"/>
    </source>
</evidence>
<evidence type="ECO:0000256" key="17">
    <source>
        <dbReference type="ARBA" id="ARBA00041185"/>
    </source>
</evidence>
<feature type="transmembrane region" description="Helical" evidence="23">
    <location>
        <begin position="263"/>
        <end position="281"/>
    </location>
</feature>
<name>A0ABS2F1V0_9ACTN</name>
<dbReference type="EMBL" id="JACSNQ010000008">
    <property type="protein sequence ID" value="MBM6774961.1"/>
    <property type="molecule type" value="Genomic_DNA"/>
</dbReference>
<dbReference type="InterPro" id="IPR001182">
    <property type="entry name" value="FtsW/RodA"/>
</dbReference>
<evidence type="ECO:0000256" key="21">
    <source>
        <dbReference type="ARBA" id="ARBA00049966"/>
    </source>
</evidence>
<feature type="transmembrane region" description="Helical" evidence="23">
    <location>
        <begin position="293"/>
        <end position="320"/>
    </location>
</feature>
<feature type="transmembrane region" description="Helical" evidence="23">
    <location>
        <begin position="78"/>
        <end position="96"/>
    </location>
</feature>
<evidence type="ECO:0000256" key="6">
    <source>
        <dbReference type="ARBA" id="ARBA00022679"/>
    </source>
</evidence>
<feature type="transmembrane region" description="Helical" evidence="23">
    <location>
        <begin position="216"/>
        <end position="233"/>
    </location>
</feature>
<evidence type="ECO:0000256" key="8">
    <source>
        <dbReference type="ARBA" id="ARBA00022960"/>
    </source>
</evidence>
<gene>
    <name evidence="24" type="primary">ftsW</name>
    <name evidence="24" type="ORF">H9X80_05345</name>
</gene>
<dbReference type="InterPro" id="IPR013437">
    <property type="entry name" value="FtsW"/>
</dbReference>
<evidence type="ECO:0000256" key="12">
    <source>
        <dbReference type="ARBA" id="ARBA00023306"/>
    </source>
</evidence>
<feature type="compositionally biased region" description="Low complexity" evidence="22">
    <location>
        <begin position="1"/>
        <end position="17"/>
    </location>
</feature>
<feature type="transmembrane region" description="Helical" evidence="23">
    <location>
        <begin position="103"/>
        <end position="122"/>
    </location>
</feature>
<evidence type="ECO:0000313" key="25">
    <source>
        <dbReference type="Proteomes" id="UP000712527"/>
    </source>
</evidence>
<evidence type="ECO:0000256" key="16">
    <source>
        <dbReference type="ARBA" id="ARBA00038053"/>
    </source>
</evidence>
<dbReference type="RefSeq" id="WP_204793303.1">
    <property type="nucleotide sequence ID" value="NZ_JACSNQ010000008.1"/>
</dbReference>
<evidence type="ECO:0000256" key="11">
    <source>
        <dbReference type="ARBA" id="ARBA00023136"/>
    </source>
</evidence>
<feature type="transmembrane region" description="Helical" evidence="23">
    <location>
        <begin position="194"/>
        <end position="210"/>
    </location>
</feature>
<evidence type="ECO:0000256" key="22">
    <source>
        <dbReference type="SAM" id="MobiDB-lite"/>
    </source>
</evidence>
<feature type="region of interest" description="Disordered" evidence="22">
    <location>
        <begin position="433"/>
        <end position="531"/>
    </location>
</feature>
<evidence type="ECO:0000256" key="3">
    <source>
        <dbReference type="ARBA" id="ARBA00022475"/>
    </source>
</evidence>
<proteinExistence type="inferred from homology"/>
<reference evidence="24 25" key="1">
    <citation type="journal article" date="2021" name="Sci. Rep.">
        <title>The distribution of antibiotic resistance genes in chicken gut microbiota commensals.</title>
        <authorList>
            <person name="Juricova H."/>
            <person name="Matiasovicova J."/>
            <person name="Kubasova T."/>
            <person name="Cejkova D."/>
            <person name="Rychlik I."/>
        </authorList>
    </citation>
    <scope>NUCLEOTIDE SEQUENCE [LARGE SCALE GENOMIC DNA]</scope>
    <source>
        <strain evidence="24 25">An794</strain>
    </source>
</reference>
<comment type="pathway">
    <text evidence="2">Cell wall biogenesis; peptidoglycan biosynthesis.</text>
</comment>
<keyword evidence="12" id="KW-0131">Cell cycle</keyword>
<keyword evidence="6" id="KW-0808">Transferase</keyword>